<proteinExistence type="predicted"/>
<reference evidence="1" key="1">
    <citation type="submission" date="2023-03" db="EMBL/GenBank/DDBJ databases">
        <title>Massive genome expansion in bonnet fungi (Mycena s.s.) driven by repeated elements and novel gene families across ecological guilds.</title>
        <authorList>
            <consortium name="Lawrence Berkeley National Laboratory"/>
            <person name="Harder C.B."/>
            <person name="Miyauchi S."/>
            <person name="Viragh M."/>
            <person name="Kuo A."/>
            <person name="Thoen E."/>
            <person name="Andreopoulos B."/>
            <person name="Lu D."/>
            <person name="Skrede I."/>
            <person name="Drula E."/>
            <person name="Henrissat B."/>
            <person name="Morin E."/>
            <person name="Kohler A."/>
            <person name="Barry K."/>
            <person name="LaButti K."/>
            <person name="Morin E."/>
            <person name="Salamov A."/>
            <person name="Lipzen A."/>
            <person name="Mereny Z."/>
            <person name="Hegedus B."/>
            <person name="Baldrian P."/>
            <person name="Stursova M."/>
            <person name="Weitz H."/>
            <person name="Taylor A."/>
            <person name="Grigoriev I.V."/>
            <person name="Nagy L.G."/>
            <person name="Martin F."/>
            <person name="Kauserud H."/>
        </authorList>
    </citation>
    <scope>NUCLEOTIDE SEQUENCE</scope>
    <source>
        <strain evidence="1">CBHHK067</strain>
    </source>
</reference>
<comment type="caution">
    <text evidence="1">The sequence shown here is derived from an EMBL/GenBank/DDBJ whole genome shotgun (WGS) entry which is preliminary data.</text>
</comment>
<dbReference type="Proteomes" id="UP001221757">
    <property type="component" value="Unassembled WGS sequence"/>
</dbReference>
<sequence length="106" mass="11610">MGCCAKHLFTAERSLANQDSVHYLQWQWRHGGSGRGGIGGGEILQIVAISATWWLICSVLTYGSTRQKSPRMAVGATGAYFWRLEPYVSALQISHEVVLMAAAQTL</sequence>
<dbReference type="EMBL" id="JARKIE010000009">
    <property type="protein sequence ID" value="KAJ7704894.1"/>
    <property type="molecule type" value="Genomic_DNA"/>
</dbReference>
<keyword evidence="2" id="KW-1185">Reference proteome</keyword>
<organism evidence="1 2">
    <name type="scientific">Mycena rosella</name>
    <name type="common">Pink bonnet</name>
    <name type="synonym">Agaricus rosellus</name>
    <dbReference type="NCBI Taxonomy" id="1033263"/>
    <lineage>
        <taxon>Eukaryota</taxon>
        <taxon>Fungi</taxon>
        <taxon>Dikarya</taxon>
        <taxon>Basidiomycota</taxon>
        <taxon>Agaricomycotina</taxon>
        <taxon>Agaricomycetes</taxon>
        <taxon>Agaricomycetidae</taxon>
        <taxon>Agaricales</taxon>
        <taxon>Marasmiineae</taxon>
        <taxon>Mycenaceae</taxon>
        <taxon>Mycena</taxon>
    </lineage>
</organism>
<evidence type="ECO:0000313" key="2">
    <source>
        <dbReference type="Proteomes" id="UP001221757"/>
    </source>
</evidence>
<protein>
    <submittedName>
        <fullName evidence="1">Uncharacterized protein</fullName>
    </submittedName>
</protein>
<gene>
    <name evidence="1" type="ORF">B0H17DRAFT_1126519</name>
</gene>
<accession>A0AAD7GTL5</accession>
<dbReference type="AlphaFoldDB" id="A0AAD7GTL5"/>
<evidence type="ECO:0000313" key="1">
    <source>
        <dbReference type="EMBL" id="KAJ7704894.1"/>
    </source>
</evidence>
<name>A0AAD7GTL5_MYCRO</name>